<evidence type="ECO:0000256" key="2">
    <source>
        <dbReference type="ARBA" id="ARBA00022692"/>
    </source>
</evidence>
<comment type="caution">
    <text evidence="7">The sequence shown here is derived from an EMBL/GenBank/DDBJ whole genome shotgun (WGS) entry which is preliminary data.</text>
</comment>
<reference evidence="7" key="1">
    <citation type="submission" date="2020-10" db="EMBL/GenBank/DDBJ databases">
        <authorList>
            <person name="Kikuchi T."/>
        </authorList>
    </citation>
    <scope>NUCLEOTIDE SEQUENCE</scope>
    <source>
        <strain evidence="7">NKZ352</strain>
    </source>
</reference>
<dbReference type="PANTHER" id="PTHR11863">
    <property type="entry name" value="STEROL DESATURASE"/>
    <property type="match status" value="1"/>
</dbReference>
<evidence type="ECO:0000259" key="6">
    <source>
        <dbReference type="Pfam" id="PF04116"/>
    </source>
</evidence>
<evidence type="ECO:0000256" key="4">
    <source>
        <dbReference type="ARBA" id="ARBA00023136"/>
    </source>
</evidence>
<gene>
    <name evidence="7" type="ORF">CAUJ_LOCUS6631</name>
</gene>
<dbReference type="Pfam" id="PF04116">
    <property type="entry name" value="FA_hydroxylase"/>
    <property type="match status" value="1"/>
</dbReference>
<name>A0A8S1H5W7_9PELO</name>
<dbReference type="EMBL" id="CAJGYM010000017">
    <property type="protein sequence ID" value="CAD6190712.1"/>
    <property type="molecule type" value="Genomic_DNA"/>
</dbReference>
<feature type="transmembrane region" description="Helical" evidence="5">
    <location>
        <begin position="42"/>
        <end position="61"/>
    </location>
</feature>
<dbReference type="InterPro" id="IPR006694">
    <property type="entry name" value="Fatty_acid_hydroxylase"/>
</dbReference>
<evidence type="ECO:0000256" key="5">
    <source>
        <dbReference type="SAM" id="Phobius"/>
    </source>
</evidence>
<dbReference type="GO" id="GO:0016020">
    <property type="term" value="C:membrane"/>
    <property type="evidence" value="ECO:0007669"/>
    <property type="project" value="UniProtKB-SubCell"/>
</dbReference>
<dbReference type="Proteomes" id="UP000835052">
    <property type="component" value="Unassembled WGS sequence"/>
</dbReference>
<dbReference type="OrthoDB" id="408954at2759"/>
<proteinExistence type="predicted"/>
<dbReference type="GO" id="GO:0008610">
    <property type="term" value="P:lipid biosynthetic process"/>
    <property type="evidence" value="ECO:0007669"/>
    <property type="project" value="InterPro"/>
</dbReference>
<dbReference type="AlphaFoldDB" id="A0A8S1H5W7"/>
<sequence length="242" mass="28406">MAINFFHQCFRRLGNIDREFLPYKVQNEKKPTFWKYISALKLILYNQIIVGLVVLTGFYKLGEIRGLGYEKELPSAFVMIRDIIVCIIVEEIGFYYTHRLFHHPHFYKYVHKTHHEWTAPVSITSIYCHPLEHAVSNLFPVLLGPLICGSHVMTVWIWAGMAVLSTTFSHSGYHFPFQPSPEAHDYHHKVFNECFGVLGWLDTFHDTNKTFRKSVHYSRHYTSATIVPIKLIHPDEKEKKEQ</sequence>
<dbReference type="GO" id="GO:0016491">
    <property type="term" value="F:oxidoreductase activity"/>
    <property type="evidence" value="ECO:0007669"/>
    <property type="project" value="InterPro"/>
</dbReference>
<protein>
    <recommendedName>
        <fullName evidence="6">Fatty acid hydroxylase domain-containing protein</fullName>
    </recommendedName>
</protein>
<keyword evidence="4 5" id="KW-0472">Membrane</keyword>
<evidence type="ECO:0000256" key="3">
    <source>
        <dbReference type="ARBA" id="ARBA00022989"/>
    </source>
</evidence>
<keyword evidence="8" id="KW-1185">Reference proteome</keyword>
<organism evidence="7 8">
    <name type="scientific">Caenorhabditis auriculariae</name>
    <dbReference type="NCBI Taxonomy" id="2777116"/>
    <lineage>
        <taxon>Eukaryota</taxon>
        <taxon>Metazoa</taxon>
        <taxon>Ecdysozoa</taxon>
        <taxon>Nematoda</taxon>
        <taxon>Chromadorea</taxon>
        <taxon>Rhabditida</taxon>
        <taxon>Rhabditina</taxon>
        <taxon>Rhabditomorpha</taxon>
        <taxon>Rhabditoidea</taxon>
        <taxon>Rhabditidae</taxon>
        <taxon>Peloderinae</taxon>
        <taxon>Caenorhabditis</taxon>
    </lineage>
</organism>
<evidence type="ECO:0000313" key="8">
    <source>
        <dbReference type="Proteomes" id="UP000835052"/>
    </source>
</evidence>
<accession>A0A8S1H5W7</accession>
<evidence type="ECO:0000256" key="1">
    <source>
        <dbReference type="ARBA" id="ARBA00004370"/>
    </source>
</evidence>
<dbReference type="GO" id="GO:0005506">
    <property type="term" value="F:iron ion binding"/>
    <property type="evidence" value="ECO:0007669"/>
    <property type="project" value="InterPro"/>
</dbReference>
<comment type="subcellular location">
    <subcellularLocation>
        <location evidence="1">Membrane</location>
    </subcellularLocation>
</comment>
<keyword evidence="3 5" id="KW-1133">Transmembrane helix</keyword>
<feature type="domain" description="Fatty acid hydroxylase" evidence="6">
    <location>
        <begin position="84"/>
        <end position="207"/>
    </location>
</feature>
<keyword evidence="2 5" id="KW-0812">Transmembrane</keyword>
<dbReference type="InterPro" id="IPR050307">
    <property type="entry name" value="Sterol_Desaturase_Related"/>
</dbReference>
<evidence type="ECO:0000313" key="7">
    <source>
        <dbReference type="EMBL" id="CAD6190712.1"/>
    </source>
</evidence>